<dbReference type="GO" id="GO:0006654">
    <property type="term" value="P:phosphatidic acid biosynthetic process"/>
    <property type="evidence" value="ECO:0007669"/>
    <property type="project" value="TreeGrafter"/>
</dbReference>
<accession>A0A6I5RS93</accession>
<dbReference type="SMART" id="SM00563">
    <property type="entry name" value="PlsC"/>
    <property type="match status" value="1"/>
</dbReference>
<dbReference type="AlphaFoldDB" id="A0A6I5RS93"/>
<comment type="pathway">
    <text evidence="1">Lipid metabolism.</text>
</comment>
<gene>
    <name evidence="5" type="ORF">G3O07_13995</name>
</gene>
<dbReference type="CDD" id="cd07989">
    <property type="entry name" value="LPLAT_AGPAT-like"/>
    <property type="match status" value="1"/>
</dbReference>
<dbReference type="EMBL" id="JAAHBT010000141">
    <property type="protein sequence ID" value="NES10589.1"/>
    <property type="molecule type" value="Genomic_DNA"/>
</dbReference>
<sequence length="207" mass="23170">MLVSLVAFAITSGARLLTGARALWLGCTPEPVQRIYFANHSSHGDFVLFWASLPPHLRQRTRPVAGADYWLTGRLRRFLIQRVFNGVLIDRQHALPDSQPLQAMLDALEQGDSLILFPEGTRNLSDETLLPFKSGLYHLARQRPDIEIIPVWIANLNRVMPKGRVLPLPLLCTLNFGEPISLAPDESKAMFLERSRDALLALAKEGV</sequence>
<reference evidence="5 6" key="1">
    <citation type="submission" date="2020-02" db="EMBL/GenBank/DDBJ databases">
        <title>Broccoli isolated Pseudomonas sp.</title>
        <authorList>
            <person name="Fujikawa T."/>
            <person name="Sawada H."/>
        </authorList>
    </citation>
    <scope>NUCLEOTIDE SEQUENCE [LARGE SCALE GENOMIC DNA]</scope>
    <source>
        <strain evidence="5 6">JCM 32154</strain>
    </source>
</reference>
<evidence type="ECO:0000313" key="5">
    <source>
        <dbReference type="EMBL" id="NES10589.1"/>
    </source>
</evidence>
<name>A0A6I5RS93_9PSED</name>
<comment type="caution">
    <text evidence="5">The sequence shown here is derived from an EMBL/GenBank/DDBJ whole genome shotgun (WGS) entry which is preliminary data.</text>
</comment>
<feature type="domain" description="Phospholipid/glycerol acyltransferase" evidence="4">
    <location>
        <begin position="34"/>
        <end position="156"/>
    </location>
</feature>
<protein>
    <submittedName>
        <fullName evidence="5">1-acyl-sn-glycerol-3-phosphate acyltransferase</fullName>
    </submittedName>
</protein>
<dbReference type="RefSeq" id="WP_163936945.1">
    <property type="nucleotide sequence ID" value="NZ_BMQU01000009.1"/>
</dbReference>
<evidence type="ECO:0000259" key="4">
    <source>
        <dbReference type="SMART" id="SM00563"/>
    </source>
</evidence>
<keyword evidence="3 5" id="KW-0012">Acyltransferase</keyword>
<dbReference type="Pfam" id="PF01553">
    <property type="entry name" value="Acyltransferase"/>
    <property type="match status" value="1"/>
</dbReference>
<proteinExistence type="predicted"/>
<evidence type="ECO:0000256" key="3">
    <source>
        <dbReference type="ARBA" id="ARBA00023315"/>
    </source>
</evidence>
<evidence type="ECO:0000313" key="6">
    <source>
        <dbReference type="Proteomes" id="UP000471751"/>
    </source>
</evidence>
<dbReference type="InterPro" id="IPR002123">
    <property type="entry name" value="Plipid/glycerol_acylTrfase"/>
</dbReference>
<keyword evidence="2 5" id="KW-0808">Transferase</keyword>
<evidence type="ECO:0000256" key="2">
    <source>
        <dbReference type="ARBA" id="ARBA00022679"/>
    </source>
</evidence>
<dbReference type="GO" id="GO:0003841">
    <property type="term" value="F:1-acylglycerol-3-phosphate O-acyltransferase activity"/>
    <property type="evidence" value="ECO:0007669"/>
    <property type="project" value="TreeGrafter"/>
</dbReference>
<organism evidence="5 6">
    <name type="scientific">Pseudomonas laurentiana</name>
    <dbReference type="NCBI Taxonomy" id="2364649"/>
    <lineage>
        <taxon>Bacteria</taxon>
        <taxon>Pseudomonadati</taxon>
        <taxon>Pseudomonadota</taxon>
        <taxon>Gammaproteobacteria</taxon>
        <taxon>Pseudomonadales</taxon>
        <taxon>Pseudomonadaceae</taxon>
        <taxon>Pseudomonas</taxon>
    </lineage>
</organism>
<dbReference type="PANTHER" id="PTHR10434">
    <property type="entry name" value="1-ACYL-SN-GLYCEROL-3-PHOSPHATE ACYLTRANSFERASE"/>
    <property type="match status" value="1"/>
</dbReference>
<evidence type="ECO:0000256" key="1">
    <source>
        <dbReference type="ARBA" id="ARBA00005189"/>
    </source>
</evidence>
<dbReference type="PANTHER" id="PTHR10434:SF11">
    <property type="entry name" value="1-ACYL-SN-GLYCEROL-3-PHOSPHATE ACYLTRANSFERASE"/>
    <property type="match status" value="1"/>
</dbReference>
<dbReference type="Proteomes" id="UP000471751">
    <property type="component" value="Unassembled WGS sequence"/>
</dbReference>
<keyword evidence="6" id="KW-1185">Reference proteome</keyword>
<dbReference type="SUPFAM" id="SSF69593">
    <property type="entry name" value="Glycerol-3-phosphate (1)-acyltransferase"/>
    <property type="match status" value="1"/>
</dbReference>